<dbReference type="PATRIC" id="fig|1330330.3.peg.1797"/>
<evidence type="ECO:0000256" key="5">
    <source>
        <dbReference type="ARBA" id="ARBA00023274"/>
    </source>
</evidence>
<dbReference type="HAMAP" id="MF_01341">
    <property type="entry name" value="Ribosomal_uL15"/>
    <property type="match status" value="1"/>
</dbReference>
<feature type="domain" description="Large ribosomal subunit protein uL15/eL18" evidence="9">
    <location>
        <begin position="76"/>
        <end position="145"/>
    </location>
</feature>
<comment type="function">
    <text evidence="6">Binds to the 23S rRNA.</text>
</comment>
<dbReference type="InterPro" id="IPR030878">
    <property type="entry name" value="Ribosomal_uL15"/>
</dbReference>
<dbReference type="NCBIfam" id="TIGR01071">
    <property type="entry name" value="rplO_bact"/>
    <property type="match status" value="1"/>
</dbReference>
<accession>A0A0G2Z9W0</accession>
<comment type="subunit">
    <text evidence="6">Part of the 50S ribosomal subunit.</text>
</comment>
<keyword evidence="5 6" id="KW-0687">Ribonucleoprotein</keyword>
<dbReference type="OrthoDB" id="9810293at2"/>
<comment type="similarity">
    <text evidence="1 6 7">Belongs to the universal ribosomal protein uL15 family.</text>
</comment>
<dbReference type="Gene3D" id="3.100.10.10">
    <property type="match status" value="1"/>
</dbReference>
<name>A0A0G2Z9W0_9BACT</name>
<dbReference type="STRING" id="1330330.IX53_08835"/>
<evidence type="ECO:0000256" key="8">
    <source>
        <dbReference type="SAM" id="MobiDB-lite"/>
    </source>
</evidence>
<dbReference type="EMBL" id="CP011232">
    <property type="protein sequence ID" value="AKI98347.1"/>
    <property type="molecule type" value="Genomic_DNA"/>
</dbReference>
<organism evidence="10 11">
    <name type="scientific">Kosmotoga pacifica</name>
    <dbReference type="NCBI Taxonomy" id="1330330"/>
    <lineage>
        <taxon>Bacteria</taxon>
        <taxon>Thermotogati</taxon>
        <taxon>Thermotogota</taxon>
        <taxon>Thermotogae</taxon>
        <taxon>Kosmotogales</taxon>
        <taxon>Kosmotogaceae</taxon>
        <taxon>Kosmotoga</taxon>
    </lineage>
</organism>
<dbReference type="PANTHER" id="PTHR12934">
    <property type="entry name" value="50S RIBOSOMAL PROTEIN L15"/>
    <property type="match status" value="1"/>
</dbReference>
<dbReference type="Proteomes" id="UP000035159">
    <property type="component" value="Chromosome"/>
</dbReference>
<dbReference type="InterPro" id="IPR005749">
    <property type="entry name" value="Ribosomal_uL15_bac-type"/>
</dbReference>
<dbReference type="InterPro" id="IPR021131">
    <property type="entry name" value="Ribosomal_uL15/eL18"/>
</dbReference>
<dbReference type="GO" id="GO:0003735">
    <property type="term" value="F:structural constituent of ribosome"/>
    <property type="evidence" value="ECO:0007669"/>
    <property type="project" value="InterPro"/>
</dbReference>
<keyword evidence="4 6" id="KW-0689">Ribosomal protein</keyword>
<dbReference type="InterPro" id="IPR036227">
    <property type="entry name" value="Ribosomal_uL15/eL18_sf"/>
</dbReference>
<dbReference type="Pfam" id="PF00828">
    <property type="entry name" value="Ribosomal_L27A"/>
    <property type="match status" value="1"/>
</dbReference>
<evidence type="ECO:0000256" key="1">
    <source>
        <dbReference type="ARBA" id="ARBA00007320"/>
    </source>
</evidence>
<keyword evidence="2 6" id="KW-0699">rRNA-binding</keyword>
<feature type="region of interest" description="Disordered" evidence="8">
    <location>
        <begin position="1"/>
        <end position="52"/>
    </location>
</feature>
<evidence type="ECO:0000259" key="9">
    <source>
        <dbReference type="Pfam" id="PF00828"/>
    </source>
</evidence>
<evidence type="ECO:0000256" key="2">
    <source>
        <dbReference type="ARBA" id="ARBA00022730"/>
    </source>
</evidence>
<dbReference type="SUPFAM" id="SSF52080">
    <property type="entry name" value="Ribosomal proteins L15p and L18e"/>
    <property type="match status" value="1"/>
</dbReference>
<evidence type="ECO:0000313" key="11">
    <source>
        <dbReference type="Proteomes" id="UP000035159"/>
    </source>
</evidence>
<dbReference type="PANTHER" id="PTHR12934:SF11">
    <property type="entry name" value="LARGE RIBOSOMAL SUBUNIT PROTEIN UL15M"/>
    <property type="match status" value="1"/>
</dbReference>
<dbReference type="GO" id="GO:0022625">
    <property type="term" value="C:cytosolic large ribosomal subunit"/>
    <property type="evidence" value="ECO:0007669"/>
    <property type="project" value="TreeGrafter"/>
</dbReference>
<dbReference type="GO" id="GO:0006412">
    <property type="term" value="P:translation"/>
    <property type="evidence" value="ECO:0007669"/>
    <property type="project" value="UniProtKB-UniRule"/>
</dbReference>
<protein>
    <recommendedName>
        <fullName evidence="6">Large ribosomal subunit protein uL15</fullName>
    </recommendedName>
</protein>
<dbReference type="GO" id="GO:0019843">
    <property type="term" value="F:rRNA binding"/>
    <property type="evidence" value="ECO:0007669"/>
    <property type="project" value="UniProtKB-UniRule"/>
</dbReference>
<dbReference type="AlphaFoldDB" id="A0A0G2Z9W0"/>
<reference evidence="10 11" key="1">
    <citation type="submission" date="2015-04" db="EMBL/GenBank/DDBJ databases">
        <title>Complete Genome Sequence of Kosmotoga pacifica SLHLJ1.</title>
        <authorList>
            <person name="Jiang L.J."/>
            <person name="Shao Z.Z."/>
            <person name="Jebbar M."/>
        </authorList>
    </citation>
    <scope>NUCLEOTIDE SEQUENCE [LARGE SCALE GENOMIC DNA]</scope>
    <source>
        <strain evidence="10 11">SLHLJ1</strain>
    </source>
</reference>
<evidence type="ECO:0000313" key="10">
    <source>
        <dbReference type="EMBL" id="AKI98347.1"/>
    </source>
</evidence>
<keyword evidence="11" id="KW-1185">Reference proteome</keyword>
<evidence type="ECO:0000256" key="7">
    <source>
        <dbReference type="RuleBase" id="RU003888"/>
    </source>
</evidence>
<dbReference type="InterPro" id="IPR001196">
    <property type="entry name" value="Ribosomal_uL15_CS"/>
</dbReference>
<dbReference type="FunFam" id="3.100.10.10:FF:000005">
    <property type="entry name" value="50S ribosomal protein L15"/>
    <property type="match status" value="1"/>
</dbReference>
<evidence type="ECO:0000256" key="4">
    <source>
        <dbReference type="ARBA" id="ARBA00022980"/>
    </source>
</evidence>
<dbReference type="PROSITE" id="PS00475">
    <property type="entry name" value="RIBOSOMAL_L15"/>
    <property type="match status" value="1"/>
</dbReference>
<gene>
    <name evidence="6" type="primary">rplO</name>
    <name evidence="10" type="ORF">IX53_08835</name>
</gene>
<evidence type="ECO:0000256" key="6">
    <source>
        <dbReference type="HAMAP-Rule" id="MF_01341"/>
    </source>
</evidence>
<evidence type="ECO:0000256" key="3">
    <source>
        <dbReference type="ARBA" id="ARBA00022884"/>
    </source>
</evidence>
<sequence length="147" mass="15860">MLGDKEFGPLPGSRKKSKRVGRGVGSGKGKTATRGHKGQGRGTGKVKPFFEGGQTPLYRRIPIKGFKNRNAKEYAIVNLSQLEERFEAGSEVTPEVLLQMNVIKNLKDGLKILGRGELTKALIVKAHAFSTSAKEKIEASGGKAEVI</sequence>
<dbReference type="KEGG" id="kpf:IX53_08835"/>
<proteinExistence type="inferred from homology"/>
<keyword evidence="3 6" id="KW-0694">RNA-binding</keyword>